<name>A0A1F6LRW4_9BACT</name>
<sequence length="158" mass="16930">MNIIAKSTTLAQQDNPFARQEEAQLQLIAAPRGLGSSGSVSAAIVSVLTLLIILGVFVVAPIIFFRRLRQRALRDHSAKKLYAWYCALISPCLLVLNLVLYAVVGFVASGFDVGGLSEAVFRIVNMLQTIFGIIYMILVPVGVVAALVIATGGEQKKA</sequence>
<protein>
    <submittedName>
        <fullName evidence="2">Uncharacterized protein</fullName>
    </submittedName>
</protein>
<evidence type="ECO:0000256" key="1">
    <source>
        <dbReference type="SAM" id="Phobius"/>
    </source>
</evidence>
<accession>A0A1F6LRW4</accession>
<feature type="transmembrane region" description="Helical" evidence="1">
    <location>
        <begin position="40"/>
        <end position="64"/>
    </location>
</feature>
<feature type="transmembrane region" description="Helical" evidence="1">
    <location>
        <begin position="84"/>
        <end position="109"/>
    </location>
</feature>
<dbReference type="Proteomes" id="UP000176329">
    <property type="component" value="Unassembled WGS sequence"/>
</dbReference>
<reference evidence="2 3" key="1">
    <citation type="journal article" date="2016" name="Nat. Commun.">
        <title>Thousands of microbial genomes shed light on interconnected biogeochemical processes in an aquifer system.</title>
        <authorList>
            <person name="Anantharaman K."/>
            <person name="Brown C.T."/>
            <person name="Hug L.A."/>
            <person name="Sharon I."/>
            <person name="Castelle C.J."/>
            <person name="Probst A.J."/>
            <person name="Thomas B.C."/>
            <person name="Singh A."/>
            <person name="Wilkins M.J."/>
            <person name="Karaoz U."/>
            <person name="Brodie E.L."/>
            <person name="Williams K.H."/>
            <person name="Hubbard S.S."/>
            <person name="Banfield J.F."/>
        </authorList>
    </citation>
    <scope>NUCLEOTIDE SEQUENCE [LARGE SCALE GENOMIC DNA]</scope>
</reference>
<keyword evidence="1" id="KW-0812">Transmembrane</keyword>
<feature type="transmembrane region" description="Helical" evidence="1">
    <location>
        <begin position="129"/>
        <end position="150"/>
    </location>
</feature>
<gene>
    <name evidence="2" type="ORF">A2848_01315</name>
</gene>
<keyword evidence="1" id="KW-1133">Transmembrane helix</keyword>
<evidence type="ECO:0000313" key="3">
    <source>
        <dbReference type="Proteomes" id="UP000176329"/>
    </source>
</evidence>
<comment type="caution">
    <text evidence="2">The sequence shown here is derived from an EMBL/GenBank/DDBJ whole genome shotgun (WGS) entry which is preliminary data.</text>
</comment>
<dbReference type="EMBL" id="MFPV01000020">
    <property type="protein sequence ID" value="OGH62098.1"/>
    <property type="molecule type" value="Genomic_DNA"/>
</dbReference>
<organism evidence="2 3">
    <name type="scientific">Candidatus Magasanikbacteria bacterium RIFCSPHIGHO2_01_FULL_50_8</name>
    <dbReference type="NCBI Taxonomy" id="1798674"/>
    <lineage>
        <taxon>Bacteria</taxon>
        <taxon>Candidatus Magasanikiibacteriota</taxon>
    </lineage>
</organism>
<proteinExistence type="predicted"/>
<dbReference type="AlphaFoldDB" id="A0A1F6LRW4"/>
<keyword evidence="1" id="KW-0472">Membrane</keyword>
<evidence type="ECO:0000313" key="2">
    <source>
        <dbReference type="EMBL" id="OGH62098.1"/>
    </source>
</evidence>